<evidence type="ECO:0000256" key="2">
    <source>
        <dbReference type="ARBA" id="ARBA00022475"/>
    </source>
</evidence>
<dbReference type="GO" id="GO:0005886">
    <property type="term" value="C:plasma membrane"/>
    <property type="evidence" value="ECO:0007669"/>
    <property type="project" value="UniProtKB-SubCell"/>
</dbReference>
<keyword evidence="2" id="KW-1003">Cell membrane</keyword>
<evidence type="ECO:0000256" key="5">
    <source>
        <dbReference type="ARBA" id="ARBA00023136"/>
    </source>
</evidence>
<organism evidence="7">
    <name type="scientific">Streptococcus suis</name>
    <dbReference type="NCBI Taxonomy" id="1307"/>
    <lineage>
        <taxon>Bacteria</taxon>
        <taxon>Bacillati</taxon>
        <taxon>Bacillota</taxon>
        <taxon>Bacilli</taxon>
        <taxon>Lactobacillales</taxon>
        <taxon>Streptococcaceae</taxon>
        <taxon>Streptococcus</taxon>
    </lineage>
</organism>
<reference evidence="7" key="1">
    <citation type="journal article" date="2016" name="Appl. Environ. Microbiol.">
        <title>Novel capsular polysaccharide Loci and new diagnostic tools for high-throughput capsular gene typing in Streptococcus suis.</title>
        <authorList>
            <person name="Zheng H."/>
            <person name="Bai X."/>
            <person name="Xu J."/>
        </authorList>
    </citation>
    <scope>NUCLEOTIDE SEQUENCE</scope>
    <source>
        <strain evidence="7">YS394</strain>
    </source>
</reference>
<dbReference type="EMBL" id="KU665270">
    <property type="protein sequence ID" value="AOP02852.1"/>
    <property type="molecule type" value="Genomic_DNA"/>
</dbReference>
<comment type="subcellular location">
    <subcellularLocation>
        <location evidence="1">Cell membrane</location>
        <topology evidence="1">Multi-pass membrane protein</topology>
    </subcellularLocation>
</comment>
<feature type="transmembrane region" description="Helical" evidence="6">
    <location>
        <begin position="12"/>
        <end position="32"/>
    </location>
</feature>
<dbReference type="PANTHER" id="PTHR30250">
    <property type="entry name" value="PST FAMILY PREDICTED COLANIC ACID TRANSPORTER"/>
    <property type="match status" value="1"/>
</dbReference>
<feature type="transmembrane region" description="Helical" evidence="6">
    <location>
        <begin position="396"/>
        <end position="420"/>
    </location>
</feature>
<feature type="transmembrane region" description="Helical" evidence="6">
    <location>
        <begin position="372"/>
        <end position="390"/>
    </location>
</feature>
<evidence type="ECO:0000256" key="6">
    <source>
        <dbReference type="SAM" id="Phobius"/>
    </source>
</evidence>
<dbReference type="AlphaFoldDB" id="A0A1C9IE83"/>
<dbReference type="InterPro" id="IPR050833">
    <property type="entry name" value="Poly_Biosynth_Transport"/>
</dbReference>
<dbReference type="Pfam" id="PF01943">
    <property type="entry name" value="Polysacc_synt"/>
    <property type="match status" value="1"/>
</dbReference>
<evidence type="ECO:0000313" key="7">
    <source>
        <dbReference type="EMBL" id="AOP02852.1"/>
    </source>
</evidence>
<feature type="transmembrane region" description="Helical" evidence="6">
    <location>
        <begin position="184"/>
        <end position="205"/>
    </location>
</feature>
<gene>
    <name evidence="7" type="primary">cpsO</name>
    <name evidence="7" type="ORF">YS394-orf15</name>
</gene>
<keyword evidence="3 6" id="KW-0812">Transmembrane</keyword>
<accession>A0A1C9IE83</accession>
<evidence type="ECO:0000256" key="4">
    <source>
        <dbReference type="ARBA" id="ARBA00022989"/>
    </source>
</evidence>
<dbReference type="PANTHER" id="PTHR30250:SF11">
    <property type="entry name" value="O-ANTIGEN TRANSPORTER-RELATED"/>
    <property type="match status" value="1"/>
</dbReference>
<dbReference type="InterPro" id="IPR002797">
    <property type="entry name" value="Polysacc_synth"/>
</dbReference>
<keyword evidence="5 6" id="KW-0472">Membrane</keyword>
<proteinExistence type="predicted"/>
<sequence length="429" mass="48877">MKKFIRLPIKDSFYKDIIITFLGQIIVMAVTFLLNKVISNQYSVEDFGNYNLIKRAVSIVSFVMLMAMGIAIPKYVSEANERNEKELKESYMLSSLFLIVCSSLILTVFLLIFRNNISNVMFGTTELSNFILPICLYAFSAGLITYIYSFYRGINDFIKFNIVGFNLQVITLITVFIVRNNLLVLHYSWSLLLFLYAVYEIILLYNRNGFSLKNFNQKLGTLRTLFEYGFPRVPGDFVLFAFNLAPMIVVNKHFGTEQVAYFSAALSINALLTPLFSLVGTILLPFVSKSMVNNSVDNMQKKIKILGIIYFFVSLIAIFAIYIGGEFLILILFNKDYVNSIEIVKITILSIIPNAFYLLLRSPLDGISKFPYNTICLTVSFIAYIFLLVLSENIEMVAYSIVAAYSILGAMSLFFWIFALRKSTSISKK</sequence>
<feature type="transmembrane region" description="Helical" evidence="6">
    <location>
        <begin position="52"/>
        <end position="72"/>
    </location>
</feature>
<protein>
    <submittedName>
        <fullName evidence="7">Wzx</fullName>
    </submittedName>
</protein>
<feature type="transmembrane region" description="Helical" evidence="6">
    <location>
        <begin position="308"/>
        <end position="331"/>
    </location>
</feature>
<feature type="transmembrane region" description="Helical" evidence="6">
    <location>
        <begin position="343"/>
        <end position="360"/>
    </location>
</feature>
<evidence type="ECO:0000256" key="1">
    <source>
        <dbReference type="ARBA" id="ARBA00004651"/>
    </source>
</evidence>
<feature type="transmembrane region" description="Helical" evidence="6">
    <location>
        <begin position="93"/>
        <end position="115"/>
    </location>
</feature>
<feature type="transmembrane region" description="Helical" evidence="6">
    <location>
        <begin position="127"/>
        <end position="148"/>
    </location>
</feature>
<feature type="transmembrane region" description="Helical" evidence="6">
    <location>
        <begin position="225"/>
        <end position="249"/>
    </location>
</feature>
<keyword evidence="4 6" id="KW-1133">Transmembrane helix</keyword>
<name>A0A1C9IE83_STRSU</name>
<feature type="transmembrane region" description="Helical" evidence="6">
    <location>
        <begin position="160"/>
        <end position="178"/>
    </location>
</feature>
<evidence type="ECO:0000256" key="3">
    <source>
        <dbReference type="ARBA" id="ARBA00022692"/>
    </source>
</evidence>
<feature type="transmembrane region" description="Helical" evidence="6">
    <location>
        <begin position="261"/>
        <end position="287"/>
    </location>
</feature>